<keyword evidence="7" id="KW-1185">Reference proteome</keyword>
<dbReference type="InterPro" id="IPR038460">
    <property type="entry name" value="AcetylCoA_hyd_C_sf"/>
</dbReference>
<dbReference type="GO" id="GO:0006083">
    <property type="term" value="P:acetate metabolic process"/>
    <property type="evidence" value="ECO:0007669"/>
    <property type="project" value="InterPro"/>
</dbReference>
<dbReference type="AlphaFoldDB" id="A0A0A0ERL3"/>
<dbReference type="Gene3D" id="3.40.1080.20">
    <property type="entry name" value="Acetyl-CoA hydrolase/transferase C-terminal domain"/>
    <property type="match status" value="1"/>
</dbReference>
<dbReference type="PANTHER" id="PTHR43609">
    <property type="entry name" value="ACETYL-COA HYDROLASE"/>
    <property type="match status" value="1"/>
</dbReference>
<dbReference type="Proteomes" id="UP000030017">
    <property type="component" value="Unassembled WGS sequence"/>
</dbReference>
<feature type="binding site" evidence="3">
    <location>
        <position position="363"/>
    </location>
    <ligand>
        <name>CoA</name>
        <dbReference type="ChEBI" id="CHEBI:57287"/>
    </ligand>
</feature>
<reference evidence="6 7" key="1">
    <citation type="submission" date="2013-08" db="EMBL/GenBank/DDBJ databases">
        <title>Genome sequencing of Lysobacter.</title>
        <authorList>
            <person name="Zhang S."/>
            <person name="Wang G."/>
        </authorList>
    </citation>
    <scope>NUCLEOTIDE SEQUENCE [LARGE SCALE GENOMIC DNA]</scope>
    <source>
        <strain evidence="6 7">Ko07</strain>
    </source>
</reference>
<dbReference type="EMBL" id="AVPS01000005">
    <property type="protein sequence ID" value="KGM51792.1"/>
    <property type="molecule type" value="Genomic_DNA"/>
</dbReference>
<dbReference type="Pfam" id="PF02550">
    <property type="entry name" value="AcetylCoA_hydro"/>
    <property type="match status" value="1"/>
</dbReference>
<feature type="binding site" evidence="3">
    <location>
        <position position="387"/>
    </location>
    <ligand>
        <name>CoA</name>
        <dbReference type="ChEBI" id="CHEBI:57287"/>
    </ligand>
</feature>
<dbReference type="eggNOG" id="COG0427">
    <property type="taxonomic scope" value="Bacteria"/>
</dbReference>
<dbReference type="PANTHER" id="PTHR43609:SF1">
    <property type="entry name" value="ACETYL-COA HYDROLASE"/>
    <property type="match status" value="1"/>
</dbReference>
<evidence type="ECO:0000259" key="5">
    <source>
        <dbReference type="Pfam" id="PF13336"/>
    </source>
</evidence>
<evidence type="ECO:0000256" key="3">
    <source>
        <dbReference type="PIRSR" id="PIRSR617821-2"/>
    </source>
</evidence>
<dbReference type="FunFam" id="3.40.1080.20:FF:000001">
    <property type="entry name" value="Acetyl-CoA hydrolase Ach1"/>
    <property type="match status" value="1"/>
</dbReference>
<evidence type="ECO:0000313" key="7">
    <source>
        <dbReference type="Proteomes" id="UP000030017"/>
    </source>
</evidence>
<dbReference type="NCBIfam" id="TIGR03458">
    <property type="entry name" value="YgfH_subfam"/>
    <property type="match status" value="1"/>
</dbReference>
<feature type="binding site" evidence="3">
    <location>
        <position position="407"/>
    </location>
    <ligand>
        <name>CoA</name>
        <dbReference type="ChEBI" id="CHEBI:57287"/>
    </ligand>
</feature>
<gene>
    <name evidence="6" type="ORF">N792_09090</name>
</gene>
<organism evidence="6 7">
    <name type="scientific">Lysobacter concretionis Ko07 = DSM 16239</name>
    <dbReference type="NCBI Taxonomy" id="1122185"/>
    <lineage>
        <taxon>Bacteria</taxon>
        <taxon>Pseudomonadati</taxon>
        <taxon>Pseudomonadota</taxon>
        <taxon>Gammaproteobacteria</taxon>
        <taxon>Lysobacterales</taxon>
        <taxon>Lysobacteraceae</taxon>
        <taxon>Novilysobacter</taxon>
    </lineage>
</organism>
<feature type="active site" description="5-glutamyl coenzyme A thioester intermediate" evidence="2">
    <location>
        <position position="293"/>
    </location>
</feature>
<comment type="caution">
    <text evidence="6">The sequence shown here is derived from an EMBL/GenBank/DDBJ whole genome shotgun (WGS) entry which is preliminary data.</text>
</comment>
<dbReference type="InterPro" id="IPR017821">
    <property type="entry name" value="Succinate_CoA_transferase"/>
</dbReference>
<dbReference type="Pfam" id="PF13336">
    <property type="entry name" value="AcetylCoA_hyd_C"/>
    <property type="match status" value="1"/>
</dbReference>
<evidence type="ECO:0000313" key="6">
    <source>
        <dbReference type="EMBL" id="KGM51792.1"/>
    </source>
</evidence>
<feature type="binding site" evidence="3">
    <location>
        <position position="383"/>
    </location>
    <ligand>
        <name>CoA</name>
        <dbReference type="ChEBI" id="CHEBI:57287"/>
    </ligand>
</feature>
<evidence type="ECO:0000256" key="2">
    <source>
        <dbReference type="PIRSR" id="PIRSR617821-1"/>
    </source>
</evidence>
<protein>
    <submittedName>
        <fullName evidence="6">Acetyl-CoA hydrolase</fullName>
    </submittedName>
</protein>
<dbReference type="GO" id="GO:0006084">
    <property type="term" value="P:acetyl-CoA metabolic process"/>
    <property type="evidence" value="ECO:0007669"/>
    <property type="project" value="InterPro"/>
</dbReference>
<dbReference type="Gene3D" id="3.40.1080.10">
    <property type="entry name" value="Glutaconate Coenzyme A-transferase"/>
    <property type="match status" value="1"/>
</dbReference>
<dbReference type="InterPro" id="IPR026888">
    <property type="entry name" value="AcetylCoA_hyd_C"/>
</dbReference>
<keyword evidence="6" id="KW-0378">Hydrolase</keyword>
<feature type="domain" description="Acetyl-CoA hydrolase/transferase C-terminal" evidence="5">
    <location>
        <begin position="334"/>
        <end position="468"/>
    </location>
</feature>
<comment type="similarity">
    <text evidence="1">Belongs to the acetyl-CoA hydrolase/transferase family.</text>
</comment>
<dbReference type="GO" id="GO:0003986">
    <property type="term" value="F:acetyl-CoA hydrolase activity"/>
    <property type="evidence" value="ECO:0007669"/>
    <property type="project" value="TreeGrafter"/>
</dbReference>
<dbReference type="Gene3D" id="3.30.750.70">
    <property type="entry name" value="4-hydroxybutyrate coenzyme like domains"/>
    <property type="match status" value="1"/>
</dbReference>
<dbReference type="OrthoDB" id="9801795at2"/>
<evidence type="ECO:0000256" key="1">
    <source>
        <dbReference type="ARBA" id="ARBA00009632"/>
    </source>
</evidence>
<dbReference type="STRING" id="1122185.N792_09090"/>
<proteinExistence type="inferred from homology"/>
<name>A0A0A0ERL3_9GAMM</name>
<dbReference type="SUPFAM" id="SSF100950">
    <property type="entry name" value="NagB/RpiA/CoA transferase-like"/>
    <property type="match status" value="2"/>
</dbReference>
<dbReference type="RefSeq" id="WP_036193859.1">
    <property type="nucleotide sequence ID" value="NZ_AVPS01000005.1"/>
</dbReference>
<dbReference type="InterPro" id="IPR046433">
    <property type="entry name" value="ActCoA_hydro"/>
</dbReference>
<accession>A0A0A0ERL3</accession>
<dbReference type="InterPro" id="IPR003702">
    <property type="entry name" value="ActCoA_hydro_N"/>
</dbReference>
<sequence length="502" mass="54684">MNERIRHPGLRNLRRTATEAAALIQPGMTVAMSGFTGAGYPKAVPQALAAHMEQVNAAGGGFRIRVLTGASTAPELDGALARVEGMELRLPYQSDPAVRERINAGTLDYIDIHLSHVAQHTWFGFFGNIDVAVIEVAGILEDGRLIPSSSVGNNKTWLERADKVILEVNRWQPAALEGMHDIYYGTALPPDRKPIPLVRPDDRIGEPWLRVDPAKVIAVVETDAPDRNSPFSAPDATSERIAGHVLEFLAHEIKRGRLTDNLLPLQSGVGNISNAVFAGLGKGGYQGLTAYTEVIQDGMLQLLKDGTLRMASATSFSLSPAGIEAFNRDVEFYRERIVLRPQEISNHPELIRRLGCIAMNGMIEADIYGNVNSTHIAGSRIMNGIGGSGDFARNGYLSIFMAGSTAKNGSISGIVPMVSHVDHTEHDAMVLVTEQGLADLRGLAPKQRARLVIANCVHPDYRPMLQDYFDRACHASYGKHTPHLLGEALSWHQRFIDTGSMR</sequence>
<evidence type="ECO:0000259" key="4">
    <source>
        <dbReference type="Pfam" id="PF02550"/>
    </source>
</evidence>
<dbReference type="GO" id="GO:0008775">
    <property type="term" value="F:acetate CoA-transferase activity"/>
    <property type="evidence" value="ECO:0007669"/>
    <property type="project" value="InterPro"/>
</dbReference>
<dbReference type="InterPro" id="IPR037171">
    <property type="entry name" value="NagB/RpiA_transferase-like"/>
</dbReference>
<feature type="domain" description="Acetyl-CoA hydrolase/transferase N-terminal" evidence="4">
    <location>
        <begin position="13"/>
        <end position="221"/>
    </location>
</feature>